<evidence type="ECO:0000313" key="1">
    <source>
        <dbReference type="EMBL" id="AOZ10868.1"/>
    </source>
</evidence>
<dbReference type="SUPFAM" id="SSF54637">
    <property type="entry name" value="Thioesterase/thiol ester dehydrase-isomerase"/>
    <property type="match status" value="1"/>
</dbReference>
<dbReference type="InterPro" id="IPR029069">
    <property type="entry name" value="HotDog_dom_sf"/>
</dbReference>
<proteinExistence type="predicted"/>
<gene>
    <name evidence="1" type="ORF">BKK80_27740</name>
</gene>
<accession>A0ABM6FG78</accession>
<dbReference type="Pfam" id="PF22817">
    <property type="entry name" value="ApeP-like"/>
    <property type="match status" value="1"/>
</dbReference>
<sequence>MPAAPLPHEWIAARIPHHGAMCLLDSVLELDADRIVCSARSHADPANPLRAAGRLAAVCGIEYAAQAMAAHGAALRAGGGRPALGYLASVRKLAMHVERLDNIAAPLRIEAERAGADGDRVLYLFTLSADGRCLLEGRAAVLLEVPRP</sequence>
<keyword evidence="2" id="KW-1185">Reference proteome</keyword>
<dbReference type="Gene3D" id="3.10.129.10">
    <property type="entry name" value="Hotdog Thioesterase"/>
    <property type="match status" value="1"/>
</dbReference>
<dbReference type="RefSeq" id="WP_071022533.1">
    <property type="nucleotide sequence ID" value="NZ_CP017755.1"/>
</dbReference>
<dbReference type="Proteomes" id="UP000177515">
    <property type="component" value="Chromosome 2"/>
</dbReference>
<name>A0ABM6FG78_9BURK</name>
<evidence type="ECO:0000313" key="2">
    <source>
        <dbReference type="Proteomes" id="UP000177515"/>
    </source>
</evidence>
<dbReference type="EMBL" id="CP017755">
    <property type="protein sequence ID" value="AOZ10868.1"/>
    <property type="molecule type" value="Genomic_DNA"/>
</dbReference>
<dbReference type="InterPro" id="IPR016776">
    <property type="entry name" value="ApeP-like_dehydratase"/>
</dbReference>
<reference evidence="1 2" key="1">
    <citation type="submission" date="2016-10" db="EMBL/GenBank/DDBJ databases">
        <title>Complete genome sequences of three Cupriavidus strains isolated from various Malaysian environments.</title>
        <authorList>
            <person name="Abdullah A.A.-A."/>
            <person name="Shafie N.A.H."/>
            <person name="Lau N.S."/>
        </authorList>
    </citation>
    <scope>NUCLEOTIDE SEQUENCE [LARGE SCALE GENOMIC DNA]</scope>
    <source>
        <strain evidence="1 2">USMAA1020</strain>
    </source>
</reference>
<protein>
    <submittedName>
        <fullName evidence="1">Hydroxymyristoyl-ACP dehydratase</fullName>
    </submittedName>
</protein>
<organism evidence="1 2">
    <name type="scientific">Cupriavidus malaysiensis</name>
    <dbReference type="NCBI Taxonomy" id="367825"/>
    <lineage>
        <taxon>Bacteria</taxon>
        <taxon>Pseudomonadati</taxon>
        <taxon>Pseudomonadota</taxon>
        <taxon>Betaproteobacteria</taxon>
        <taxon>Burkholderiales</taxon>
        <taxon>Burkholderiaceae</taxon>
        <taxon>Cupriavidus</taxon>
    </lineage>
</organism>